<keyword evidence="1" id="KW-0812">Transmembrane</keyword>
<proteinExistence type="predicted"/>
<evidence type="ECO:0000256" key="1">
    <source>
        <dbReference type="SAM" id="Phobius"/>
    </source>
</evidence>
<accession>A0A0L8H2W0</accession>
<feature type="transmembrane region" description="Helical" evidence="1">
    <location>
        <begin position="48"/>
        <end position="66"/>
    </location>
</feature>
<dbReference type="PANTHER" id="PTHR35450:SF2">
    <property type="entry name" value="REVERSE TRANSCRIPTASE DOMAIN-CONTAINING PROTEIN"/>
    <property type="match status" value="1"/>
</dbReference>
<name>A0A0L8H2W0_OCTBM</name>
<sequence length="104" mass="11519">MIIIIIHKDENEAKMIDVAISGDSRLECKETEKIEKYQPLQDEIGKLWGMRTVIVTLVVIGALGAVSKGSEKHMKNIGADARLEVIQKTALLGTAHILRRLLSL</sequence>
<dbReference type="AlphaFoldDB" id="A0A0L8H2W0"/>
<dbReference type="PANTHER" id="PTHR35450">
    <property type="entry name" value="REVERSE TRANSCRIPTASE DOMAIN-CONTAINING PROTEIN"/>
    <property type="match status" value="1"/>
</dbReference>
<keyword evidence="1" id="KW-0472">Membrane</keyword>
<organism evidence="2">
    <name type="scientific">Octopus bimaculoides</name>
    <name type="common">California two-spotted octopus</name>
    <dbReference type="NCBI Taxonomy" id="37653"/>
    <lineage>
        <taxon>Eukaryota</taxon>
        <taxon>Metazoa</taxon>
        <taxon>Spiralia</taxon>
        <taxon>Lophotrochozoa</taxon>
        <taxon>Mollusca</taxon>
        <taxon>Cephalopoda</taxon>
        <taxon>Coleoidea</taxon>
        <taxon>Octopodiformes</taxon>
        <taxon>Octopoda</taxon>
        <taxon>Incirrata</taxon>
        <taxon>Octopodidae</taxon>
        <taxon>Octopus</taxon>
    </lineage>
</organism>
<reference evidence="2" key="1">
    <citation type="submission" date="2015-07" db="EMBL/GenBank/DDBJ databases">
        <title>MeaNS - Measles Nucleotide Surveillance Program.</title>
        <authorList>
            <person name="Tran T."/>
            <person name="Druce J."/>
        </authorList>
    </citation>
    <scope>NUCLEOTIDE SEQUENCE</scope>
    <source>
        <strain evidence="2">UCB-OBI-ISO-001</strain>
        <tissue evidence="2">Gonad</tissue>
    </source>
</reference>
<protein>
    <submittedName>
        <fullName evidence="2">Uncharacterized protein</fullName>
    </submittedName>
</protein>
<gene>
    <name evidence="2" type="ORF">OCBIM_22023615mg</name>
</gene>
<dbReference type="EMBL" id="KQ419443">
    <property type="protein sequence ID" value="KOF83542.1"/>
    <property type="molecule type" value="Genomic_DNA"/>
</dbReference>
<keyword evidence="1" id="KW-1133">Transmembrane helix</keyword>
<evidence type="ECO:0000313" key="2">
    <source>
        <dbReference type="EMBL" id="KOF83542.1"/>
    </source>
</evidence>